<dbReference type="EMBL" id="JAVYJV010000004">
    <property type="protein sequence ID" value="KAK4371831.1"/>
    <property type="molecule type" value="Genomic_DNA"/>
</dbReference>
<keyword evidence="3" id="KW-1185">Reference proteome</keyword>
<evidence type="ECO:0008006" key="4">
    <source>
        <dbReference type="Google" id="ProtNLM"/>
    </source>
</evidence>
<organism evidence="2 3">
    <name type="scientific">Anisodus tanguticus</name>
    <dbReference type="NCBI Taxonomy" id="243964"/>
    <lineage>
        <taxon>Eukaryota</taxon>
        <taxon>Viridiplantae</taxon>
        <taxon>Streptophyta</taxon>
        <taxon>Embryophyta</taxon>
        <taxon>Tracheophyta</taxon>
        <taxon>Spermatophyta</taxon>
        <taxon>Magnoliopsida</taxon>
        <taxon>eudicotyledons</taxon>
        <taxon>Gunneridae</taxon>
        <taxon>Pentapetalae</taxon>
        <taxon>asterids</taxon>
        <taxon>lamiids</taxon>
        <taxon>Solanales</taxon>
        <taxon>Solanaceae</taxon>
        <taxon>Solanoideae</taxon>
        <taxon>Hyoscyameae</taxon>
        <taxon>Anisodus</taxon>
    </lineage>
</organism>
<evidence type="ECO:0000313" key="2">
    <source>
        <dbReference type="EMBL" id="KAK4371831.1"/>
    </source>
</evidence>
<dbReference type="GO" id="GO:0007140">
    <property type="term" value="P:male meiotic nuclear division"/>
    <property type="evidence" value="ECO:0007669"/>
    <property type="project" value="InterPro"/>
</dbReference>
<feature type="compositionally biased region" description="Low complexity" evidence="1">
    <location>
        <begin position="139"/>
        <end position="152"/>
    </location>
</feature>
<dbReference type="AlphaFoldDB" id="A0AAE1VPJ6"/>
<evidence type="ECO:0000256" key="1">
    <source>
        <dbReference type="SAM" id="MobiDB-lite"/>
    </source>
</evidence>
<dbReference type="PANTHER" id="PTHR33385">
    <property type="entry name" value="PROTEIN XRI1"/>
    <property type="match status" value="1"/>
</dbReference>
<evidence type="ECO:0000313" key="3">
    <source>
        <dbReference type="Proteomes" id="UP001291623"/>
    </source>
</evidence>
<accession>A0AAE1VPJ6</accession>
<comment type="caution">
    <text evidence="2">The sequence shown here is derived from an EMBL/GenBank/DDBJ whole genome shotgun (WGS) entry which is preliminary data.</text>
</comment>
<feature type="compositionally biased region" description="Polar residues" evidence="1">
    <location>
        <begin position="153"/>
        <end position="165"/>
    </location>
</feature>
<proteinExistence type="predicted"/>
<sequence>MGDLHSIAYSNNLHSFSSLGCDFHGLEVFNNIVMESTPPFLSNLDSDFSSGYLQDALFKFSSKRRRLLLFNDDDDDKENYQNKDSINSIKNLWSSTMDQHFSEDYDSFSQITKCDSFSGDPMSKISEEYSKRTEEETISETYYSSSSSPSSSHLKNNTYSNSHKQPLQYGNSLTSLFNNWYLSSKGGGDQKRCKKRMIGKIVYPFGLVKPGGQEGDVTLNDINERILMRPTRPVRHPVGDFACRPTISPTGPGLSGKTIVALTKIHTRGRGTITIIRTRG</sequence>
<dbReference type="GO" id="GO:0007143">
    <property type="term" value="P:female meiotic nuclear division"/>
    <property type="evidence" value="ECO:0007669"/>
    <property type="project" value="InterPro"/>
</dbReference>
<feature type="region of interest" description="Disordered" evidence="1">
    <location>
        <begin position="127"/>
        <end position="165"/>
    </location>
</feature>
<gene>
    <name evidence="2" type="ORF">RND71_007215</name>
</gene>
<name>A0AAE1VPJ6_9SOLA</name>
<protein>
    <recommendedName>
        <fullName evidence="4">Protein XRI1</fullName>
    </recommendedName>
</protein>
<dbReference type="InterPro" id="IPR039933">
    <property type="entry name" value="XRI1"/>
</dbReference>
<dbReference type="Proteomes" id="UP001291623">
    <property type="component" value="Unassembled WGS sequence"/>
</dbReference>
<reference evidence="2" key="1">
    <citation type="submission" date="2023-12" db="EMBL/GenBank/DDBJ databases">
        <title>Genome assembly of Anisodus tanguticus.</title>
        <authorList>
            <person name="Wang Y.-J."/>
        </authorList>
    </citation>
    <scope>NUCLEOTIDE SEQUENCE</scope>
    <source>
        <strain evidence="2">KB-2021</strain>
        <tissue evidence="2">Leaf</tissue>
    </source>
</reference>
<dbReference type="PANTHER" id="PTHR33385:SF18">
    <property type="entry name" value="XRI1-LIKE PROTEIN"/>
    <property type="match status" value="1"/>
</dbReference>